<dbReference type="EMBL" id="JACHIR010000001">
    <property type="protein sequence ID" value="MBB5896056.1"/>
    <property type="molecule type" value="Genomic_DNA"/>
</dbReference>
<reference evidence="1 2" key="1">
    <citation type="submission" date="2020-08" db="EMBL/GenBank/DDBJ databases">
        <title>Sequencing the genomes of 1000 actinobacteria strains.</title>
        <authorList>
            <person name="Klenk H.-P."/>
        </authorList>
    </citation>
    <scope>NUCLEOTIDE SEQUENCE [LARGE SCALE GENOMIC DNA]</scope>
    <source>
        <strain evidence="1 2">DSM 43851</strain>
    </source>
</reference>
<dbReference type="Proteomes" id="UP000585638">
    <property type="component" value="Unassembled WGS sequence"/>
</dbReference>
<evidence type="ECO:0000313" key="2">
    <source>
        <dbReference type="Proteomes" id="UP000585638"/>
    </source>
</evidence>
<sequence length="104" mass="10393">MAAVLVDGAVLLCTHGGKGAVVPSQTVLKVGGKPALLKSDKVGPDGFAGCTNQKPCQSIQQYAAGLSTVLSVHGTPVVLSSAKGATDQDTFRVLSAGQTALDSK</sequence>
<accession>A0A7W9KNZ0</accession>
<dbReference type="AlphaFoldDB" id="A0A7W9KNZ0"/>
<name>A0A7W9KNZ0_9PSEU</name>
<proteinExistence type="predicted"/>
<keyword evidence="2" id="KW-1185">Reference proteome</keyword>
<dbReference type="RefSeq" id="WP_184867765.1">
    <property type="nucleotide sequence ID" value="NZ_BAAAWY010000035.1"/>
</dbReference>
<organism evidence="1 2">
    <name type="scientific">Kutzneria kofuensis</name>
    <dbReference type="NCBI Taxonomy" id="103725"/>
    <lineage>
        <taxon>Bacteria</taxon>
        <taxon>Bacillati</taxon>
        <taxon>Actinomycetota</taxon>
        <taxon>Actinomycetes</taxon>
        <taxon>Pseudonocardiales</taxon>
        <taxon>Pseudonocardiaceae</taxon>
        <taxon>Kutzneria</taxon>
    </lineage>
</organism>
<protein>
    <submittedName>
        <fullName evidence="1">Uncharacterized protein</fullName>
    </submittedName>
</protein>
<comment type="caution">
    <text evidence="1">The sequence shown here is derived from an EMBL/GenBank/DDBJ whole genome shotgun (WGS) entry which is preliminary data.</text>
</comment>
<evidence type="ECO:0000313" key="1">
    <source>
        <dbReference type="EMBL" id="MBB5896056.1"/>
    </source>
</evidence>
<gene>
    <name evidence="1" type="ORF">BJ998_007252</name>
</gene>